<evidence type="ECO:0000256" key="3">
    <source>
        <dbReference type="SAM" id="Coils"/>
    </source>
</evidence>
<evidence type="ECO:0000313" key="6">
    <source>
        <dbReference type="EMBL" id="KAK4349852.1"/>
    </source>
</evidence>
<dbReference type="PANTHER" id="PTHR31917:SF164">
    <property type="entry name" value="DUF724 DOMAIN-CONTAINING PROTEIN 7-LIKE"/>
    <property type="match status" value="1"/>
</dbReference>
<sequence length="630" mass="70500">MIIEKVELGNGNTSASPTKYSPFTIGDEVEVTREEIGYSGARYEAIIVEPLKPTTPTPTRNPNPKKENKKRGFWVQYKHLLSDECESVPLREFVRKRSLLRPAPPIVTKDQRRAFRVNDVVDAFHLAGWWTGVVVSIVDDGDGGNGNGCRFRIAFKDPDEEIEFSEHDLRFHLDWVGGGNWVRPVTPQEKMPLQMGTSSAALDHTIKGTASSKKKLETDTGTDGLRPPKKLRSRKHIVEASENQEFPRGKACTRKPRIFGSVDNQSSHAMEESKNCLSTEITRSSGDCNDLGIEKGVDRELTKEDIENVVNVGILAPCVHSLQRTGDKDGKLSDSEFQIVEGTRERSTVDLSARRSFAVPPGLEKQVHESILDDSVNEQNATNQAELSSTKTNGINTSAGASAAAVQPCGGTTTQQRNEMQDAEPNSIAAPEPSLALPFKKNSALWREFESMEIFAKIPQNPHFPPLIQYEEKKREEVALLKMTKYAFFVERIPKLTIAELNSSDIISDMLDTIKDLEEYGFDLMPVKRHLNDLLLNNEKQTHLRKKLEEEEGKIRKCNLDKAIAKNEINKIALKIKDLEKELMSAKNVIETMDNHIKVSRSVKGAICDDLRHVELDFEGTVASVKQIFS</sequence>
<dbReference type="PANTHER" id="PTHR31917">
    <property type="entry name" value="AGENET DOMAIN-CONTAINING PROTEIN-RELATED"/>
    <property type="match status" value="1"/>
</dbReference>
<feature type="region of interest" description="Disordered" evidence="4">
    <location>
        <begin position="207"/>
        <end position="229"/>
    </location>
</feature>
<feature type="coiled-coil region" evidence="3">
    <location>
        <begin position="531"/>
        <end position="596"/>
    </location>
</feature>
<dbReference type="Pfam" id="PF05641">
    <property type="entry name" value="Agenet"/>
    <property type="match status" value="1"/>
</dbReference>
<gene>
    <name evidence="6" type="ORF">RND71_029165</name>
</gene>
<keyword evidence="2" id="KW-0341">Growth regulation</keyword>
<feature type="domain" description="Agenet" evidence="5">
    <location>
        <begin position="113"/>
        <end position="177"/>
    </location>
</feature>
<evidence type="ECO:0000313" key="7">
    <source>
        <dbReference type="Proteomes" id="UP001291623"/>
    </source>
</evidence>
<keyword evidence="7" id="KW-1185">Reference proteome</keyword>
<reference evidence="6" key="1">
    <citation type="submission" date="2023-12" db="EMBL/GenBank/DDBJ databases">
        <title>Genome assembly of Anisodus tanguticus.</title>
        <authorList>
            <person name="Wang Y.-J."/>
        </authorList>
    </citation>
    <scope>NUCLEOTIDE SEQUENCE</scope>
    <source>
        <strain evidence="6">KB-2021</strain>
        <tissue evidence="6">Leaf</tissue>
    </source>
</reference>
<keyword evidence="3" id="KW-0175">Coiled coil</keyword>
<feature type="domain" description="Agenet" evidence="5">
    <location>
        <begin position="21"/>
        <end position="108"/>
    </location>
</feature>
<evidence type="ECO:0000256" key="1">
    <source>
        <dbReference type="ARBA" id="ARBA00022448"/>
    </source>
</evidence>
<evidence type="ECO:0000259" key="5">
    <source>
        <dbReference type="SMART" id="SM00743"/>
    </source>
</evidence>
<dbReference type="InterPro" id="IPR008395">
    <property type="entry name" value="Agenet-like_dom"/>
</dbReference>
<dbReference type="Pfam" id="PF05266">
    <property type="entry name" value="DUF724"/>
    <property type="match status" value="1"/>
</dbReference>
<dbReference type="Proteomes" id="UP001291623">
    <property type="component" value="Unassembled WGS sequence"/>
</dbReference>
<name>A0AAE1UZZ5_9SOLA</name>
<feature type="region of interest" description="Disordered" evidence="4">
    <location>
        <begin position="402"/>
        <end position="433"/>
    </location>
</feature>
<comment type="caution">
    <text evidence="6">The sequence shown here is derived from an EMBL/GenBank/DDBJ whole genome shotgun (WGS) entry which is preliminary data.</text>
</comment>
<evidence type="ECO:0000256" key="2">
    <source>
        <dbReference type="ARBA" id="ARBA00022604"/>
    </source>
</evidence>
<proteinExistence type="predicted"/>
<evidence type="ECO:0000256" key="4">
    <source>
        <dbReference type="SAM" id="MobiDB-lite"/>
    </source>
</evidence>
<accession>A0AAE1UZZ5</accession>
<keyword evidence="1" id="KW-0813">Transport</keyword>
<protein>
    <recommendedName>
        <fullName evidence="5">Agenet domain-containing protein</fullName>
    </recommendedName>
</protein>
<dbReference type="CDD" id="cd20405">
    <property type="entry name" value="Tudor_Agenet_AtDUF_rpt1_3"/>
    <property type="match status" value="1"/>
</dbReference>
<dbReference type="EMBL" id="JAVYJV010000016">
    <property type="protein sequence ID" value="KAK4349852.1"/>
    <property type="molecule type" value="Genomic_DNA"/>
</dbReference>
<dbReference type="AlphaFoldDB" id="A0AAE1UZZ5"/>
<dbReference type="SMART" id="SM00743">
    <property type="entry name" value="Agenet"/>
    <property type="match status" value="2"/>
</dbReference>
<dbReference type="InterPro" id="IPR007930">
    <property type="entry name" value="DUF724"/>
</dbReference>
<organism evidence="6 7">
    <name type="scientific">Anisodus tanguticus</name>
    <dbReference type="NCBI Taxonomy" id="243964"/>
    <lineage>
        <taxon>Eukaryota</taxon>
        <taxon>Viridiplantae</taxon>
        <taxon>Streptophyta</taxon>
        <taxon>Embryophyta</taxon>
        <taxon>Tracheophyta</taxon>
        <taxon>Spermatophyta</taxon>
        <taxon>Magnoliopsida</taxon>
        <taxon>eudicotyledons</taxon>
        <taxon>Gunneridae</taxon>
        <taxon>Pentapetalae</taxon>
        <taxon>asterids</taxon>
        <taxon>lamiids</taxon>
        <taxon>Solanales</taxon>
        <taxon>Solanaceae</taxon>
        <taxon>Solanoideae</taxon>
        <taxon>Hyoscyameae</taxon>
        <taxon>Anisodus</taxon>
    </lineage>
</organism>
<dbReference type="InterPro" id="IPR014002">
    <property type="entry name" value="Agenet_dom_plant"/>
</dbReference>